<dbReference type="Gene3D" id="3.40.50.1000">
    <property type="entry name" value="HAD superfamily/HAD-like"/>
    <property type="match status" value="2"/>
</dbReference>
<name>A0A6C0RBF6_9BACT</name>
<dbReference type="AlphaFoldDB" id="A0A6C0RBF6"/>
<dbReference type="InterPro" id="IPR023214">
    <property type="entry name" value="HAD_sf"/>
</dbReference>
<dbReference type="NCBIfam" id="TIGR01460">
    <property type="entry name" value="HAD-SF-IIA"/>
    <property type="match status" value="1"/>
</dbReference>
<gene>
    <name evidence="1" type="ORF">G0Q07_05780</name>
</gene>
<evidence type="ECO:0000313" key="2">
    <source>
        <dbReference type="Proteomes" id="UP000474630"/>
    </source>
</evidence>
<reference evidence="1 2" key="1">
    <citation type="submission" date="2020-02" db="EMBL/GenBank/DDBJ databases">
        <title>Genome sequencing for Draconibacterium sp. strain M1.</title>
        <authorList>
            <person name="Park S.-J."/>
        </authorList>
    </citation>
    <scope>NUCLEOTIDE SEQUENCE [LARGE SCALE GENOMIC DNA]</scope>
    <source>
        <strain evidence="1 2">M1</strain>
    </source>
</reference>
<dbReference type="GO" id="GO:0016791">
    <property type="term" value="F:phosphatase activity"/>
    <property type="evidence" value="ECO:0007669"/>
    <property type="project" value="TreeGrafter"/>
</dbReference>
<sequence>MRTKSFRSVVRNYRAVFFDAFGVLKNHSGLIPGIEQTFTYLEKKGIPYYVLTNDSSRSPDELAKWYQDRGMPNITTDKILSSGMLAMEFFKTKLANGKVVAYLGTKKSAHYLEIAGQNTIAISDVDLNDLEHIKSFAFLDDEGFDWNKDIDKTINLLRHKNMTVIVANTDKNYPVNKNNISVAVGGLADLVEQILGKKFIRFGKPDAQMFLLAYERAMVDVPDIQRKEILMVGDTLFTDIIGGNKFGLDTALVLSGNTLPDNAKIKISSSGIIPTYVCESAVIQL</sequence>
<proteinExistence type="predicted"/>
<dbReference type="InterPro" id="IPR006357">
    <property type="entry name" value="HAD-SF_hydro_IIA"/>
</dbReference>
<dbReference type="GO" id="GO:0005737">
    <property type="term" value="C:cytoplasm"/>
    <property type="evidence" value="ECO:0007669"/>
    <property type="project" value="TreeGrafter"/>
</dbReference>
<dbReference type="Pfam" id="PF13242">
    <property type="entry name" value="Hydrolase_like"/>
    <property type="match status" value="1"/>
</dbReference>
<protein>
    <submittedName>
        <fullName evidence="1">HAD-IIA family hydrolase</fullName>
    </submittedName>
</protein>
<dbReference type="SUPFAM" id="SSF56784">
    <property type="entry name" value="HAD-like"/>
    <property type="match status" value="1"/>
</dbReference>
<dbReference type="PANTHER" id="PTHR19288">
    <property type="entry name" value="4-NITROPHENYLPHOSPHATASE-RELATED"/>
    <property type="match status" value="1"/>
</dbReference>
<organism evidence="1 2">
    <name type="scientific">Draconibacterium halophilum</name>
    <dbReference type="NCBI Taxonomy" id="2706887"/>
    <lineage>
        <taxon>Bacteria</taxon>
        <taxon>Pseudomonadati</taxon>
        <taxon>Bacteroidota</taxon>
        <taxon>Bacteroidia</taxon>
        <taxon>Marinilabiliales</taxon>
        <taxon>Prolixibacteraceae</taxon>
        <taxon>Draconibacterium</taxon>
    </lineage>
</organism>
<dbReference type="InterPro" id="IPR036412">
    <property type="entry name" value="HAD-like_sf"/>
</dbReference>
<dbReference type="EMBL" id="CP048409">
    <property type="protein sequence ID" value="QIA07262.1"/>
    <property type="molecule type" value="Genomic_DNA"/>
</dbReference>
<accession>A0A6C0RBF6</accession>
<keyword evidence="2" id="KW-1185">Reference proteome</keyword>
<dbReference type="KEGG" id="drc:G0Q07_05780"/>
<keyword evidence="1" id="KW-0378">Hydrolase</keyword>
<evidence type="ECO:0000313" key="1">
    <source>
        <dbReference type="EMBL" id="QIA07262.1"/>
    </source>
</evidence>
<dbReference type="Proteomes" id="UP000474630">
    <property type="component" value="Chromosome"/>
</dbReference>
<dbReference type="PANTHER" id="PTHR19288:SF90">
    <property type="entry name" value="OS08G0542600 PROTEIN"/>
    <property type="match status" value="1"/>
</dbReference>
<dbReference type="RefSeq" id="WP_163345189.1">
    <property type="nucleotide sequence ID" value="NZ_CP048409.1"/>
</dbReference>
<dbReference type="Pfam" id="PF13344">
    <property type="entry name" value="Hydrolase_6"/>
    <property type="match status" value="1"/>
</dbReference>